<name>A0ABC8TIT7_9AQUA</name>
<keyword evidence="3" id="KW-1185">Reference proteome</keyword>
<sequence>MARLNGTTMGIWEPFESLWWWCMMVLGLGAQLYLMAGTKNTGPVSPPPSGSTSRKRIEEVTVEMDGEEESESESESGTENEDAFDEEED</sequence>
<accession>A0ABC8TIT7</accession>
<evidence type="ECO:0000313" key="3">
    <source>
        <dbReference type="Proteomes" id="UP001642360"/>
    </source>
</evidence>
<dbReference type="Proteomes" id="UP001642360">
    <property type="component" value="Unassembled WGS sequence"/>
</dbReference>
<feature type="compositionally biased region" description="Acidic residues" evidence="1">
    <location>
        <begin position="60"/>
        <end position="89"/>
    </location>
</feature>
<dbReference type="AlphaFoldDB" id="A0ABC8TIT7"/>
<dbReference type="EMBL" id="CAUOFW020004924">
    <property type="protein sequence ID" value="CAK9167761.1"/>
    <property type="molecule type" value="Genomic_DNA"/>
</dbReference>
<evidence type="ECO:0000256" key="1">
    <source>
        <dbReference type="SAM" id="MobiDB-lite"/>
    </source>
</evidence>
<reference evidence="2 3" key="1">
    <citation type="submission" date="2024-02" db="EMBL/GenBank/DDBJ databases">
        <authorList>
            <person name="Vignale AGUSTIN F."/>
            <person name="Sosa J E."/>
            <person name="Modenutti C."/>
        </authorList>
    </citation>
    <scope>NUCLEOTIDE SEQUENCE [LARGE SCALE GENOMIC DNA]</scope>
</reference>
<evidence type="ECO:0000313" key="2">
    <source>
        <dbReference type="EMBL" id="CAK9167761.1"/>
    </source>
</evidence>
<feature type="region of interest" description="Disordered" evidence="1">
    <location>
        <begin position="37"/>
        <end position="89"/>
    </location>
</feature>
<comment type="caution">
    <text evidence="2">The sequence shown here is derived from an EMBL/GenBank/DDBJ whole genome shotgun (WGS) entry which is preliminary data.</text>
</comment>
<protein>
    <submittedName>
        <fullName evidence="2">Uncharacterized protein</fullName>
    </submittedName>
</protein>
<proteinExistence type="predicted"/>
<organism evidence="2 3">
    <name type="scientific">Ilex paraguariensis</name>
    <name type="common">yerba mate</name>
    <dbReference type="NCBI Taxonomy" id="185542"/>
    <lineage>
        <taxon>Eukaryota</taxon>
        <taxon>Viridiplantae</taxon>
        <taxon>Streptophyta</taxon>
        <taxon>Embryophyta</taxon>
        <taxon>Tracheophyta</taxon>
        <taxon>Spermatophyta</taxon>
        <taxon>Magnoliopsida</taxon>
        <taxon>eudicotyledons</taxon>
        <taxon>Gunneridae</taxon>
        <taxon>Pentapetalae</taxon>
        <taxon>asterids</taxon>
        <taxon>campanulids</taxon>
        <taxon>Aquifoliales</taxon>
        <taxon>Aquifoliaceae</taxon>
        <taxon>Ilex</taxon>
    </lineage>
</organism>
<gene>
    <name evidence="2" type="ORF">ILEXP_LOCUS37059</name>
</gene>